<dbReference type="SUPFAM" id="SSF51338">
    <property type="entry name" value="Composite domain of metallo-dependent hydrolases"/>
    <property type="match status" value="1"/>
</dbReference>
<proteinExistence type="predicted"/>
<evidence type="ECO:0000313" key="4">
    <source>
        <dbReference type="Proteomes" id="UP000470771"/>
    </source>
</evidence>
<dbReference type="SUPFAM" id="SSF51556">
    <property type="entry name" value="Metallo-dependent hydrolases"/>
    <property type="match status" value="1"/>
</dbReference>
<dbReference type="Pfam" id="PF01979">
    <property type="entry name" value="Amidohydro_1"/>
    <property type="match status" value="1"/>
</dbReference>
<keyword evidence="3" id="KW-0378">Hydrolase</keyword>
<dbReference type="RefSeq" id="WP_160631079.1">
    <property type="nucleotide sequence ID" value="NZ_WWNE01000003.1"/>
</dbReference>
<evidence type="ECO:0000259" key="2">
    <source>
        <dbReference type="Pfam" id="PF01979"/>
    </source>
</evidence>
<evidence type="ECO:0000313" key="3">
    <source>
        <dbReference type="EMBL" id="NBG64681.1"/>
    </source>
</evidence>
<dbReference type="Gene3D" id="3.20.20.140">
    <property type="entry name" value="Metal-dependent hydrolases"/>
    <property type="match status" value="1"/>
</dbReference>
<dbReference type="EMBL" id="WWNE01000003">
    <property type="protein sequence ID" value="NBG64681.1"/>
    <property type="molecule type" value="Genomic_DNA"/>
</dbReference>
<organism evidence="3 4">
    <name type="scientific">Acidiluteibacter ferrifornacis</name>
    <dbReference type="NCBI Taxonomy" id="2692424"/>
    <lineage>
        <taxon>Bacteria</taxon>
        <taxon>Pseudomonadati</taxon>
        <taxon>Bacteroidota</taxon>
        <taxon>Flavobacteriia</taxon>
        <taxon>Flavobacteriales</taxon>
        <taxon>Cryomorphaceae</taxon>
        <taxon>Acidiluteibacter</taxon>
    </lineage>
</organism>
<dbReference type="InterPro" id="IPR006680">
    <property type="entry name" value="Amidohydro-rel"/>
</dbReference>
<protein>
    <submittedName>
        <fullName evidence="3">Amidohydrolase family protein</fullName>
    </submittedName>
</protein>
<dbReference type="Proteomes" id="UP000470771">
    <property type="component" value="Unassembled WGS sequence"/>
</dbReference>
<dbReference type="AlphaFoldDB" id="A0A6N9NGM1"/>
<feature type="signal peptide" evidence="1">
    <location>
        <begin position="1"/>
        <end position="21"/>
    </location>
</feature>
<dbReference type="InterPro" id="IPR032466">
    <property type="entry name" value="Metal_Hydrolase"/>
</dbReference>
<dbReference type="PANTHER" id="PTHR43135:SF3">
    <property type="entry name" value="ALPHA-D-RIBOSE 1-METHYLPHOSPHONATE 5-TRIPHOSPHATE DIPHOSPHATASE"/>
    <property type="match status" value="1"/>
</dbReference>
<sequence>MKSIKTILSIFTICGVFVLNAQNKNERSTLILGTTAHIGNGDVIKNSAIGIKGTTINLVMSAQDYRLDTNAYDTVIRMYGQHSYPGFISPNNVLGLVEIDAARATRDNNEVGSITPQVRSLVAYNTDSKIIPTVRSNGVLIVQSTPQGGRISGTSSIFSLNGWNWEDAVLKIDDAIHINWPSVYSSKWENGDIIYFENKNYLTEVKELKTFFLNAKAYSKSDFNLEKNLRFEAMREVFKGNKKVFIHADKAKELSEAIYFIREQEIKKPVLVGAYDALLVADLLVDYNIPVVLRRVHELPLRKDDAVDQPYRLPALLKEAGVLFCLQNDGRMQAMGTRNLPFYAGTAAAYGLDKEEALSSITLNAAKILGIEKQVGSIEIGKLATLFVSKGDALDMKTNNVTIAFVNGQTIDLSSHQRELYEKYMKKYGLEVN</sequence>
<dbReference type="PANTHER" id="PTHR43135">
    <property type="entry name" value="ALPHA-D-RIBOSE 1-METHYLPHOSPHONATE 5-TRIPHOSPHATE DIPHOSPHATASE"/>
    <property type="match status" value="1"/>
</dbReference>
<feature type="chain" id="PRO_5027054092" evidence="1">
    <location>
        <begin position="22"/>
        <end position="433"/>
    </location>
</feature>
<dbReference type="InterPro" id="IPR051781">
    <property type="entry name" value="Metallo-dep_Hydrolase"/>
</dbReference>
<reference evidence="3 4" key="1">
    <citation type="submission" date="2019-12" db="EMBL/GenBank/DDBJ databases">
        <authorList>
            <person name="Zhao J."/>
        </authorList>
    </citation>
    <scope>NUCLEOTIDE SEQUENCE [LARGE SCALE GENOMIC DNA]</scope>
    <source>
        <strain evidence="3 4">S-15</strain>
    </source>
</reference>
<dbReference type="GO" id="GO:0016810">
    <property type="term" value="F:hydrolase activity, acting on carbon-nitrogen (but not peptide) bonds"/>
    <property type="evidence" value="ECO:0007669"/>
    <property type="project" value="InterPro"/>
</dbReference>
<keyword evidence="1" id="KW-0732">Signal</keyword>
<accession>A0A6N9NGM1</accession>
<dbReference type="InterPro" id="IPR011059">
    <property type="entry name" value="Metal-dep_hydrolase_composite"/>
</dbReference>
<feature type="domain" description="Amidohydrolase-related" evidence="2">
    <location>
        <begin position="161"/>
        <end position="410"/>
    </location>
</feature>
<evidence type="ECO:0000256" key="1">
    <source>
        <dbReference type="SAM" id="SignalP"/>
    </source>
</evidence>
<name>A0A6N9NGM1_9FLAO</name>
<keyword evidence="4" id="KW-1185">Reference proteome</keyword>
<gene>
    <name evidence="3" type="ORF">GQN54_01040</name>
</gene>
<comment type="caution">
    <text evidence="3">The sequence shown here is derived from an EMBL/GenBank/DDBJ whole genome shotgun (WGS) entry which is preliminary data.</text>
</comment>